<dbReference type="PROSITE" id="PS51257">
    <property type="entry name" value="PROKAR_LIPOPROTEIN"/>
    <property type="match status" value="1"/>
</dbReference>
<dbReference type="GO" id="GO:0055085">
    <property type="term" value="P:transmembrane transport"/>
    <property type="evidence" value="ECO:0007669"/>
    <property type="project" value="InterPro"/>
</dbReference>
<name>A0A426DCQ0_9FIRM</name>
<dbReference type="Pfam" id="PF13416">
    <property type="entry name" value="SBP_bac_8"/>
    <property type="match status" value="1"/>
</dbReference>
<sequence length="590" mass="64851">MKAKLLRRLAVLSAAAIVLLSACTFRKTQNDGDALIWGTRNGYEDFLKLADQTYPDIVLDYSPYAGPNRTSYDWAQMRGDDIPDIFITTRNLDPDLAAKRLADLSGFDFTEHISSGVLDQASVDGGVYLLPVNGSVHGIYYNKTLMEEHNWAVPSDLTELEALCGQIRAAGMTPGLVGTKLNDDPFSAVFNVAKTDWLSTPEGADWEQEFLSGGAPAAGMWETAMEDVQRYIDMGMFSADLKERSNQDLIDEELGNRRAMFFTSMLDVSTAELPTGDQLGMMPYLSRDGSKNVYIYQPSAYIGISRRLTEPGNEKKLEDAVHLLSLLYSPEGQAVFSGKLKPCLLSPLDNEEVPEDALIYDAWQAQQEGRIAPVTYTGWEHVLYDMGKMFKRWLQGEEGLDGQTCISLMDALQTSYLSHPDNTDVCESTANFTLEETAALAGKALGNAAGADAAMIPVASFYKKGDLLSAGISGKLYKGMIDADIISAISPGYDGEYAVLTMTGAQVREMAEEGFNLSGKGEAYPYVLVTKGGASLEDDQTYQVAFLTRSYTKQAGELYHARLEEGSFTDIFREWLKEQQSVSPDGNPWE</sequence>
<keyword evidence="10" id="KW-1185">Reference proteome</keyword>
<dbReference type="GO" id="GO:0009166">
    <property type="term" value="P:nucleotide catabolic process"/>
    <property type="evidence" value="ECO:0007669"/>
    <property type="project" value="InterPro"/>
</dbReference>
<keyword evidence="6" id="KW-0564">Palmitate</keyword>
<keyword evidence="4 8" id="KW-0732">Signal</keyword>
<reference evidence="9" key="1">
    <citation type="submission" date="2018-10" db="EMBL/GenBank/DDBJ databases">
        <title>Schaedlerella arabinophila gen. nov. sp. nov., isolated from the mouse intestinal tract and comparative analysis with the genome of the closely related altered Schaedler flora strain ASF502.</title>
        <authorList>
            <person name="Miyake S."/>
            <person name="Soh M."/>
            <person name="Seedorf H."/>
        </authorList>
    </citation>
    <scope>NUCLEOTIDE SEQUENCE [LARGE SCALE GENOMIC DNA]</scope>
    <source>
        <strain evidence="9">DSM 106076</strain>
    </source>
</reference>
<dbReference type="SUPFAM" id="SSF55816">
    <property type="entry name" value="5'-nucleotidase (syn. UDP-sugar hydrolase), C-terminal domain"/>
    <property type="match status" value="1"/>
</dbReference>
<evidence type="ECO:0000256" key="4">
    <source>
        <dbReference type="ARBA" id="ARBA00022729"/>
    </source>
</evidence>
<dbReference type="InterPro" id="IPR006059">
    <property type="entry name" value="SBP"/>
</dbReference>
<comment type="similarity">
    <text evidence="1">Belongs to the bacterial solute-binding protein 1 family.</text>
</comment>
<feature type="chain" id="PRO_5039431646" evidence="8">
    <location>
        <begin position="27"/>
        <end position="590"/>
    </location>
</feature>
<evidence type="ECO:0000256" key="7">
    <source>
        <dbReference type="ARBA" id="ARBA00023288"/>
    </source>
</evidence>
<dbReference type="EMBL" id="RHJS01000002">
    <property type="protein sequence ID" value="RRK30607.1"/>
    <property type="molecule type" value="Genomic_DNA"/>
</dbReference>
<proteinExistence type="inferred from homology"/>
<dbReference type="RefSeq" id="WP_125126416.1">
    <property type="nucleotide sequence ID" value="NZ_RHJS01000002.1"/>
</dbReference>
<dbReference type="Gene3D" id="3.40.190.10">
    <property type="entry name" value="Periplasmic binding protein-like II"/>
    <property type="match status" value="2"/>
</dbReference>
<protein>
    <submittedName>
        <fullName evidence="9">Carbohydrate ABC transporter substrate-binding protein</fullName>
    </submittedName>
</protein>
<comment type="caution">
    <text evidence="9">The sequence shown here is derived from an EMBL/GenBank/DDBJ whole genome shotgun (WGS) entry which is preliminary data.</text>
</comment>
<gene>
    <name evidence="9" type="ORF">EBB54_03850</name>
</gene>
<dbReference type="AlphaFoldDB" id="A0A426DCQ0"/>
<evidence type="ECO:0000256" key="2">
    <source>
        <dbReference type="ARBA" id="ARBA00022448"/>
    </source>
</evidence>
<accession>A0A426DCQ0</accession>
<evidence type="ECO:0000256" key="8">
    <source>
        <dbReference type="SAM" id="SignalP"/>
    </source>
</evidence>
<dbReference type="InterPro" id="IPR036907">
    <property type="entry name" value="5'-Nucleotdase_C_sf"/>
</dbReference>
<keyword evidence="3" id="KW-1003">Cell membrane</keyword>
<evidence type="ECO:0000256" key="6">
    <source>
        <dbReference type="ARBA" id="ARBA00023139"/>
    </source>
</evidence>
<evidence type="ECO:0000256" key="3">
    <source>
        <dbReference type="ARBA" id="ARBA00022475"/>
    </source>
</evidence>
<keyword evidence="2" id="KW-0813">Transport</keyword>
<dbReference type="PANTHER" id="PTHR43649">
    <property type="entry name" value="ARABINOSE-BINDING PROTEIN-RELATED"/>
    <property type="match status" value="1"/>
</dbReference>
<dbReference type="Proteomes" id="UP000274920">
    <property type="component" value="Unassembled WGS sequence"/>
</dbReference>
<dbReference type="InterPro" id="IPR050490">
    <property type="entry name" value="Bact_solute-bd_prot1"/>
</dbReference>
<evidence type="ECO:0000256" key="5">
    <source>
        <dbReference type="ARBA" id="ARBA00023136"/>
    </source>
</evidence>
<organism evidence="9 10">
    <name type="scientific">Schaedlerella arabinosiphila</name>
    <dbReference type="NCBI Taxonomy" id="2044587"/>
    <lineage>
        <taxon>Bacteria</taxon>
        <taxon>Bacillati</taxon>
        <taxon>Bacillota</taxon>
        <taxon>Clostridia</taxon>
        <taxon>Lachnospirales</taxon>
        <taxon>Lachnospiraceae</taxon>
        <taxon>Schaedlerella</taxon>
    </lineage>
</organism>
<dbReference type="GO" id="GO:0016787">
    <property type="term" value="F:hydrolase activity"/>
    <property type="evidence" value="ECO:0007669"/>
    <property type="project" value="InterPro"/>
</dbReference>
<dbReference type="SUPFAM" id="SSF53850">
    <property type="entry name" value="Periplasmic binding protein-like II"/>
    <property type="match status" value="1"/>
</dbReference>
<feature type="signal peptide" evidence="8">
    <location>
        <begin position="1"/>
        <end position="26"/>
    </location>
</feature>
<dbReference type="PROSITE" id="PS01037">
    <property type="entry name" value="SBP_BACTERIAL_1"/>
    <property type="match status" value="1"/>
</dbReference>
<dbReference type="InterPro" id="IPR006061">
    <property type="entry name" value="SBP_1_CS"/>
</dbReference>
<evidence type="ECO:0000313" key="9">
    <source>
        <dbReference type="EMBL" id="RRK30607.1"/>
    </source>
</evidence>
<evidence type="ECO:0000256" key="1">
    <source>
        <dbReference type="ARBA" id="ARBA00008520"/>
    </source>
</evidence>
<keyword evidence="7" id="KW-0449">Lipoprotein</keyword>
<keyword evidence="5" id="KW-0472">Membrane</keyword>
<evidence type="ECO:0000313" key="10">
    <source>
        <dbReference type="Proteomes" id="UP000274920"/>
    </source>
</evidence>
<dbReference type="PANTHER" id="PTHR43649:SF33">
    <property type="entry name" value="POLYGALACTURONAN_RHAMNOGALACTURONAN-BINDING PROTEIN YTCQ"/>
    <property type="match status" value="1"/>
</dbReference>